<keyword evidence="2" id="KW-1185">Reference proteome</keyword>
<proteinExistence type="predicted"/>
<dbReference type="InterPro" id="IPR036875">
    <property type="entry name" value="Znf_CCHC_sf"/>
</dbReference>
<dbReference type="PROSITE" id="PS50158">
    <property type="entry name" value="ZF_CCHC"/>
    <property type="match status" value="1"/>
</dbReference>
<dbReference type="InParanoid" id="T1HNT4"/>
<dbReference type="Gene3D" id="4.10.60.10">
    <property type="entry name" value="Zinc finger, CCHC-type"/>
    <property type="match status" value="1"/>
</dbReference>
<dbReference type="Proteomes" id="UP000015103">
    <property type="component" value="Unassembled WGS sequence"/>
</dbReference>
<dbReference type="InterPro" id="IPR001878">
    <property type="entry name" value="Znf_CCHC"/>
</dbReference>
<organism evidence="1 2">
    <name type="scientific">Rhodnius prolixus</name>
    <name type="common">Triatomid bug</name>
    <dbReference type="NCBI Taxonomy" id="13249"/>
    <lineage>
        <taxon>Eukaryota</taxon>
        <taxon>Metazoa</taxon>
        <taxon>Ecdysozoa</taxon>
        <taxon>Arthropoda</taxon>
        <taxon>Hexapoda</taxon>
        <taxon>Insecta</taxon>
        <taxon>Pterygota</taxon>
        <taxon>Neoptera</taxon>
        <taxon>Paraneoptera</taxon>
        <taxon>Hemiptera</taxon>
        <taxon>Heteroptera</taxon>
        <taxon>Panheteroptera</taxon>
        <taxon>Cimicomorpha</taxon>
        <taxon>Reduviidae</taxon>
        <taxon>Triatominae</taxon>
        <taxon>Rhodnius</taxon>
    </lineage>
</organism>
<dbReference type="AlphaFoldDB" id="T1HNT4"/>
<sequence>MSGVCKGPDRSKLCYKCGEQGHLAVTCTAEGCCMLCRDREIALDACRHLPGAGGCVVFREALEQGADDYQSNHALLDLQLAFLDND</sequence>
<dbReference type="SMART" id="SM00343">
    <property type="entry name" value="ZnF_C2HC"/>
    <property type="match status" value="1"/>
</dbReference>
<evidence type="ECO:0000313" key="2">
    <source>
        <dbReference type="Proteomes" id="UP000015103"/>
    </source>
</evidence>
<dbReference type="SUPFAM" id="SSF57756">
    <property type="entry name" value="Retrovirus zinc finger-like domains"/>
    <property type="match status" value="1"/>
</dbReference>
<dbReference type="GO" id="GO:0003676">
    <property type="term" value="F:nucleic acid binding"/>
    <property type="evidence" value="ECO:0007669"/>
    <property type="project" value="InterPro"/>
</dbReference>
<reference evidence="1" key="1">
    <citation type="submission" date="2015-05" db="UniProtKB">
        <authorList>
            <consortium name="EnsemblMetazoa"/>
        </authorList>
    </citation>
    <scope>IDENTIFICATION</scope>
</reference>
<protein>
    <submittedName>
        <fullName evidence="1">CCHC-type domain-containing protein</fullName>
    </submittedName>
</protein>
<name>T1HNT4_RHOPR</name>
<accession>T1HNT4</accession>
<dbReference type="EMBL" id="ACPB03020150">
    <property type="status" value="NOT_ANNOTATED_CDS"/>
    <property type="molecule type" value="Genomic_DNA"/>
</dbReference>
<evidence type="ECO:0000313" key="1">
    <source>
        <dbReference type="EnsemblMetazoa" id="RPRC005708-PA"/>
    </source>
</evidence>
<dbReference type="Pfam" id="PF00098">
    <property type="entry name" value="zf-CCHC"/>
    <property type="match status" value="1"/>
</dbReference>
<dbReference type="GO" id="GO:0008270">
    <property type="term" value="F:zinc ion binding"/>
    <property type="evidence" value="ECO:0007669"/>
    <property type="project" value="InterPro"/>
</dbReference>
<dbReference type="HOGENOM" id="CLU_2500712_0_0_1"/>
<dbReference type="VEuPathDB" id="VectorBase:RPRC005708"/>
<dbReference type="EnsemblMetazoa" id="RPRC005708-RA">
    <property type="protein sequence ID" value="RPRC005708-PA"/>
    <property type="gene ID" value="RPRC005708"/>
</dbReference>